<dbReference type="GO" id="GO:1904294">
    <property type="term" value="P:positive regulation of ERAD pathway"/>
    <property type="evidence" value="ECO:0007669"/>
    <property type="project" value="InterPro"/>
</dbReference>
<evidence type="ECO:0000256" key="5">
    <source>
        <dbReference type="ARBA" id="ARBA00023136"/>
    </source>
</evidence>
<evidence type="ECO:0000256" key="4">
    <source>
        <dbReference type="ARBA" id="ARBA00022989"/>
    </source>
</evidence>
<keyword evidence="5" id="KW-0472">Membrane</keyword>
<dbReference type="GO" id="GO:0016020">
    <property type="term" value="C:membrane"/>
    <property type="evidence" value="ECO:0007669"/>
    <property type="project" value="UniProtKB-SubCell"/>
</dbReference>
<evidence type="ECO:0000313" key="7">
    <source>
        <dbReference type="Proteomes" id="UP000242450"/>
    </source>
</evidence>
<accession>A0A212D9U8</accession>
<keyword evidence="2" id="KW-0812">Transmembrane</keyword>
<evidence type="ECO:0000256" key="1">
    <source>
        <dbReference type="ARBA" id="ARBA00004141"/>
    </source>
</evidence>
<dbReference type="AlphaFoldDB" id="A0A212D9U8"/>
<dbReference type="PANTHER" id="PTHR15860">
    <property type="entry name" value="UNCHARACTERIZED RING FINGER-CONTAINING PROTEIN"/>
    <property type="match status" value="1"/>
</dbReference>
<organism evidence="6 7">
    <name type="scientific">Cervus elaphus hippelaphus</name>
    <name type="common">European red deer</name>
    <dbReference type="NCBI Taxonomy" id="46360"/>
    <lineage>
        <taxon>Eukaryota</taxon>
        <taxon>Metazoa</taxon>
        <taxon>Chordata</taxon>
        <taxon>Craniata</taxon>
        <taxon>Vertebrata</taxon>
        <taxon>Euteleostomi</taxon>
        <taxon>Mammalia</taxon>
        <taxon>Eutheria</taxon>
        <taxon>Laurasiatheria</taxon>
        <taxon>Artiodactyla</taxon>
        <taxon>Ruminantia</taxon>
        <taxon>Pecora</taxon>
        <taxon>Cervidae</taxon>
        <taxon>Cervinae</taxon>
        <taxon>Cervus</taxon>
    </lineage>
</organism>
<keyword evidence="3" id="KW-0833">Ubl conjugation pathway</keyword>
<comment type="subcellular location">
    <subcellularLocation>
        <location evidence="1">Membrane</location>
        <topology evidence="1">Multi-pass membrane protein</topology>
    </subcellularLocation>
</comment>
<dbReference type="OrthoDB" id="9049620at2759"/>
<evidence type="ECO:0000256" key="3">
    <source>
        <dbReference type="ARBA" id="ARBA00022786"/>
    </source>
</evidence>
<dbReference type="InterPro" id="IPR044235">
    <property type="entry name" value="RNFT1/2"/>
</dbReference>
<evidence type="ECO:0000313" key="6">
    <source>
        <dbReference type="EMBL" id="OWK15020.1"/>
    </source>
</evidence>
<dbReference type="Proteomes" id="UP000242450">
    <property type="component" value="Chromosome 5"/>
</dbReference>
<keyword evidence="7" id="KW-1185">Reference proteome</keyword>
<evidence type="ECO:0000256" key="2">
    <source>
        <dbReference type="ARBA" id="ARBA00022692"/>
    </source>
</evidence>
<sequence>MASAATDDVTGSACCRGKFYLVIEELSQLFRSLVPIQLWYKYIMGDDSSNSYFLGGVLIVLYSLCKSFDICGRVGGVRKALKLLCTSQNYGVRATGQQCTEAGDICAICQAEFREPLVLMCQRTCPLCRSVAVDTLRCWKDGATSAHFQVY</sequence>
<keyword evidence="4" id="KW-1133">Transmembrane helix</keyword>
<reference evidence="6 7" key="1">
    <citation type="journal article" date="2018" name="Mol. Genet. Genomics">
        <title>The red deer Cervus elaphus genome CerEla1.0: sequencing, annotating, genes, and chromosomes.</title>
        <authorList>
            <person name="Bana N.A."/>
            <person name="Nyiri A."/>
            <person name="Nagy J."/>
            <person name="Frank K."/>
            <person name="Nagy T."/>
            <person name="Steger V."/>
            <person name="Schiller M."/>
            <person name="Lakatos P."/>
            <person name="Sugar L."/>
            <person name="Horn P."/>
            <person name="Barta E."/>
            <person name="Orosz L."/>
        </authorList>
    </citation>
    <scope>NUCLEOTIDE SEQUENCE [LARGE SCALE GENOMIC DNA]</scope>
    <source>
        <strain evidence="6">Hungarian</strain>
    </source>
</reference>
<gene>
    <name evidence="6" type="ORF">Celaphus_00000295</name>
</gene>
<dbReference type="PANTHER" id="PTHR15860:SF2">
    <property type="entry name" value="RING FINGER AND TRANSMEMBRANE DOMAIN-CONTAINING PROTEIN 2"/>
    <property type="match status" value="1"/>
</dbReference>
<dbReference type="EMBL" id="MKHE01000005">
    <property type="protein sequence ID" value="OWK15020.1"/>
    <property type="molecule type" value="Genomic_DNA"/>
</dbReference>
<name>A0A212D9U8_CEREH</name>
<proteinExistence type="predicted"/>
<protein>
    <submittedName>
        <fullName evidence="6">RNFT2</fullName>
    </submittedName>
</protein>
<dbReference type="GO" id="GO:0061630">
    <property type="term" value="F:ubiquitin protein ligase activity"/>
    <property type="evidence" value="ECO:0007669"/>
    <property type="project" value="InterPro"/>
</dbReference>
<comment type="caution">
    <text evidence="6">The sequence shown here is derived from an EMBL/GenBank/DDBJ whole genome shotgun (WGS) entry which is preliminary data.</text>
</comment>